<dbReference type="Pfam" id="PF07474">
    <property type="entry name" value="G2F"/>
    <property type="match status" value="1"/>
</dbReference>
<feature type="repeat" description="LDL-receptor class B" evidence="11">
    <location>
        <begin position="988"/>
        <end position="1031"/>
    </location>
</feature>
<dbReference type="Gene3D" id="2.40.155.10">
    <property type="entry name" value="Green fluorescent protein"/>
    <property type="match status" value="1"/>
</dbReference>
<dbReference type="Gene3D" id="2.10.25.10">
    <property type="entry name" value="Laminin"/>
    <property type="match status" value="1"/>
</dbReference>
<evidence type="ECO:0000256" key="14">
    <source>
        <dbReference type="SAM" id="SignalP"/>
    </source>
</evidence>
<dbReference type="PROSITE" id="PS50026">
    <property type="entry name" value="EGF_3"/>
    <property type="match status" value="1"/>
</dbReference>
<protein>
    <submittedName>
        <fullName evidence="19">Nidogen 2</fullName>
    </submittedName>
</protein>
<evidence type="ECO:0000256" key="13">
    <source>
        <dbReference type="SAM" id="MobiDB-lite"/>
    </source>
</evidence>
<dbReference type="AlphaFoldDB" id="A0A3B3T2I5"/>
<dbReference type="InterPro" id="IPR000033">
    <property type="entry name" value="LDLR_classB_rpt"/>
</dbReference>
<dbReference type="FunFam" id="2.120.10.30:FF:000241">
    <property type="entry name" value="Low-density lipoprotein receptor-related protein 6"/>
    <property type="match status" value="1"/>
</dbReference>
<dbReference type="Ensembl" id="ENSPKIT00000017498.1">
    <property type="protein sequence ID" value="ENSPKIP00000036551.1"/>
    <property type="gene ID" value="ENSPKIG00000014923.1"/>
</dbReference>
<dbReference type="PROSITE" id="PS00484">
    <property type="entry name" value="THYROGLOBULIN_1_1"/>
    <property type="match status" value="2"/>
</dbReference>
<feature type="domain" description="Thyroglobulin type-1" evidence="17">
    <location>
        <begin position="850"/>
        <end position="918"/>
    </location>
</feature>
<dbReference type="GO" id="GO:0005604">
    <property type="term" value="C:basement membrane"/>
    <property type="evidence" value="ECO:0007669"/>
    <property type="project" value="TreeGrafter"/>
</dbReference>
<dbReference type="Pfam" id="PF00058">
    <property type="entry name" value="Ldl_recept_b"/>
    <property type="match status" value="2"/>
</dbReference>
<comment type="subcellular location">
    <subcellularLocation>
        <location evidence="1">Secreted</location>
        <location evidence="1">Extracellular space</location>
        <location evidence="1">Extracellular matrix</location>
    </subcellularLocation>
</comment>
<dbReference type="GeneTree" id="ENSGT00940000157901"/>
<evidence type="ECO:0000313" key="19">
    <source>
        <dbReference type="Ensembl" id="ENSPKIP00000036551.1"/>
    </source>
</evidence>
<dbReference type="PROSITE" id="PS51120">
    <property type="entry name" value="LDLRB"/>
    <property type="match status" value="3"/>
</dbReference>
<evidence type="ECO:0000256" key="5">
    <source>
        <dbReference type="ARBA" id="ARBA00022729"/>
    </source>
</evidence>
<reference evidence="19" key="1">
    <citation type="submission" date="2025-08" db="UniProtKB">
        <authorList>
            <consortium name="Ensembl"/>
        </authorList>
    </citation>
    <scope>IDENTIFICATION</scope>
</reference>
<keyword evidence="8 12" id="KW-1015">Disulfide bond</keyword>
<evidence type="ECO:0000256" key="3">
    <source>
        <dbReference type="ARBA" id="ARBA00022530"/>
    </source>
</evidence>
<keyword evidence="6" id="KW-0677">Repeat</keyword>
<keyword evidence="3" id="KW-0272">Extracellular matrix</keyword>
<dbReference type="SMART" id="SM00135">
    <property type="entry name" value="LY"/>
    <property type="match status" value="4"/>
</dbReference>
<feature type="domain" description="NIDO" evidence="18">
    <location>
        <begin position="101"/>
        <end position="268"/>
    </location>
</feature>
<dbReference type="SMART" id="SM00181">
    <property type="entry name" value="EGF"/>
    <property type="match status" value="2"/>
</dbReference>
<dbReference type="InterPro" id="IPR006605">
    <property type="entry name" value="G2_nidogen/fibulin_G2F"/>
</dbReference>
<evidence type="ECO:0000256" key="2">
    <source>
        <dbReference type="ARBA" id="ARBA00022525"/>
    </source>
</evidence>
<dbReference type="SUPFAM" id="SSF57610">
    <property type="entry name" value="Thyroglobulin type-1 domain"/>
    <property type="match status" value="2"/>
</dbReference>
<sequence>MKMRDNLGILFFQFFCTVCFVNAVDRNNIFPFGTVSGDLTLPEGDDEVSEALKLKRPMYFYETQFSELYVATNGIISCQDLPREKQYVDHAFPMDFPIIAPFLADIDTSNKRGTVYYRLDESPGVLKRVSQEVNRGFPGVHFTATHAVIATWVDVAAYEEVKHSSGPSDRVNTFQVVLAYDEVDTFVLFLYPDDGLHFFGTRPKETYNAQLELPARVGFSRGEVPLVNFSPMEELYYSVTCTEKAVKNLYQTGNAGVPGVWLFHVGNYFSFNNVVPATVTQVAPTVMPLGQNRRDATIPDYTEYIDHFHDQASEYNSKVLSGSEFLPLAMSELLESDHTAILPHPLVTKNKDREFLAGQPRMQTYNGDSPLTFRHSPLDPLPPTPLASGPGGYLTPKLRQRLSKGHSQAIISKTYVMDPGMENTANLERMDEDVDFDTRVLQHNSDDMKMCAQFQQACSPNGYCADYSSGSCCHCHPGFYGNGWQCLLEGAPQRVNGRVSGLGYVGATPVEMDNVDLHSYVVLSDGRAYTAISRLPEPLGWALMPLAPVGGLFGWLFALELPDHKNGFRITGAEFTYHAEVIFYPGNQRLTIIQTAQGFSPENYIRMDTRIHGKMPFIVSGAKVEIEPYKEVYQYYPSLVTSSSVHKYKVVSAEMGSEIFSYQLYQNITFRECQHGPQTKPKSQQLNVERVFVTYIKEEHIMRYAITSKIGPVTEKAPEPVLLNPCHAGTHTCDAKAQCLPGEGTHFQCQCSTGYRGDGQYCTERPRTQCEEHREGLQRGEPWTRHALGTFIPQCDEEGQYRAQQCHGATGHCWCVDAKGLELPGTRTPPGTPSVNCDLPVKPWPTQRPGSICERWRDSLMEHYRGHPASSHYTPQCDSTGQFNPVQCYGDSSYCWCVDKDGREVPGTRLHNAVRPACIPTEAPPTMYPVPPPDMTPSISATSLLYAQGQQIGALPLNGTRMETGKASILLALHGSIVVGIDYNCRDKKIYWTDLAGRTINRASLEPGAEPETVVNTGLTIPEGLAVDAFRSTMFWVDSGLDKIETSNLDGSRRRVLFDTELVNPRAIIVDSTSGILFWTDWNRDAPKIEQSTVEGQNRRILVQDGIGLPNALTFNPVSKHLCWADADPLKPSQVGWAAPVDSHFLGCSRGVWWIQVRALAGPLKDIHRLLLKSLLAVCFRYQTSGMYCTRWDRKMGDTQQCKLPLRHGILCQPFLLHRLEEVSKPNCNFLLL</sequence>
<dbReference type="Pfam" id="PF06119">
    <property type="entry name" value="NIDO"/>
    <property type="match status" value="1"/>
</dbReference>
<evidence type="ECO:0000256" key="9">
    <source>
        <dbReference type="ARBA" id="ARBA00023180"/>
    </source>
</evidence>
<evidence type="ECO:0000259" key="15">
    <source>
        <dbReference type="PROSITE" id="PS50026"/>
    </source>
</evidence>
<dbReference type="InterPro" id="IPR011042">
    <property type="entry name" value="6-blade_b-propeller_TolB-like"/>
</dbReference>
<keyword evidence="20" id="KW-1185">Reference proteome</keyword>
<dbReference type="GO" id="GO:0007160">
    <property type="term" value="P:cell-matrix adhesion"/>
    <property type="evidence" value="ECO:0007669"/>
    <property type="project" value="InterPro"/>
</dbReference>
<dbReference type="SUPFAM" id="SSF54511">
    <property type="entry name" value="GFP-like"/>
    <property type="match status" value="1"/>
</dbReference>
<accession>A0A3B3T2I5</accession>
<dbReference type="SMART" id="SM00539">
    <property type="entry name" value="NIDO"/>
    <property type="match status" value="1"/>
</dbReference>
<evidence type="ECO:0000256" key="12">
    <source>
        <dbReference type="PROSITE-ProRule" id="PRU00500"/>
    </source>
</evidence>
<dbReference type="Gene3D" id="4.10.800.10">
    <property type="entry name" value="Thyroglobulin type-1"/>
    <property type="match status" value="2"/>
</dbReference>
<dbReference type="InterPro" id="IPR036857">
    <property type="entry name" value="Thyroglobulin_1_sf"/>
</dbReference>
<feature type="signal peptide" evidence="14">
    <location>
        <begin position="1"/>
        <end position="23"/>
    </location>
</feature>
<dbReference type="SMART" id="SM00211">
    <property type="entry name" value="TY"/>
    <property type="match status" value="2"/>
</dbReference>
<dbReference type="Pfam" id="PF00086">
    <property type="entry name" value="Thyroglobulin_1"/>
    <property type="match status" value="2"/>
</dbReference>
<evidence type="ECO:0000256" key="8">
    <source>
        <dbReference type="ARBA" id="ARBA00023157"/>
    </source>
</evidence>
<dbReference type="PROSITE" id="PS51162">
    <property type="entry name" value="THYROGLOBULIN_1_2"/>
    <property type="match status" value="2"/>
</dbReference>
<feature type="disulfide bond" evidence="12">
    <location>
        <begin position="888"/>
        <end position="895"/>
    </location>
</feature>
<feature type="region of interest" description="Disordered" evidence="13">
    <location>
        <begin position="373"/>
        <end position="394"/>
    </location>
</feature>
<dbReference type="GO" id="GO:0005615">
    <property type="term" value="C:extracellular space"/>
    <property type="evidence" value="ECO:0007669"/>
    <property type="project" value="TreeGrafter"/>
</dbReference>
<evidence type="ECO:0000256" key="6">
    <source>
        <dbReference type="ARBA" id="ARBA00022737"/>
    </source>
</evidence>
<keyword evidence="4 10" id="KW-0245">EGF-like domain</keyword>
<dbReference type="InterPro" id="IPR051950">
    <property type="entry name" value="Dev_reg/Prot_inhib"/>
</dbReference>
<dbReference type="PROSITE" id="PS51220">
    <property type="entry name" value="NIDO"/>
    <property type="match status" value="1"/>
</dbReference>
<feature type="disulfide bond" evidence="12">
    <location>
        <begin position="806"/>
        <end position="813"/>
    </location>
</feature>
<evidence type="ECO:0000256" key="10">
    <source>
        <dbReference type="PROSITE-ProRule" id="PRU00076"/>
    </source>
</evidence>
<dbReference type="CDD" id="cd00255">
    <property type="entry name" value="nidG2"/>
    <property type="match status" value="1"/>
</dbReference>
<dbReference type="CDD" id="cd00191">
    <property type="entry name" value="TY"/>
    <property type="match status" value="2"/>
</dbReference>
<dbReference type="PROSITE" id="PS01186">
    <property type="entry name" value="EGF_2"/>
    <property type="match status" value="2"/>
</dbReference>
<evidence type="ECO:0000259" key="16">
    <source>
        <dbReference type="PROSITE" id="PS50993"/>
    </source>
</evidence>
<keyword evidence="9" id="KW-0325">Glycoprotein</keyword>
<feature type="domain" description="Nidogen G2 beta-barrel" evidence="16">
    <location>
        <begin position="491"/>
        <end position="720"/>
    </location>
</feature>
<dbReference type="Proteomes" id="UP000261540">
    <property type="component" value="Unplaced"/>
</dbReference>
<dbReference type="Gene3D" id="2.120.10.30">
    <property type="entry name" value="TolB, C-terminal domain"/>
    <property type="match status" value="1"/>
</dbReference>
<evidence type="ECO:0000313" key="20">
    <source>
        <dbReference type="Proteomes" id="UP000261540"/>
    </source>
</evidence>
<keyword evidence="2" id="KW-0964">Secreted</keyword>
<dbReference type="PANTHER" id="PTHR12352:SF3">
    <property type="entry name" value="NIDOGEN-2"/>
    <property type="match status" value="1"/>
</dbReference>
<evidence type="ECO:0000256" key="4">
    <source>
        <dbReference type="ARBA" id="ARBA00022536"/>
    </source>
</evidence>
<evidence type="ECO:0000256" key="1">
    <source>
        <dbReference type="ARBA" id="ARBA00004498"/>
    </source>
</evidence>
<organism evidence="19 20">
    <name type="scientific">Paramormyrops kingsleyae</name>
    <dbReference type="NCBI Taxonomy" id="1676925"/>
    <lineage>
        <taxon>Eukaryota</taxon>
        <taxon>Metazoa</taxon>
        <taxon>Chordata</taxon>
        <taxon>Craniata</taxon>
        <taxon>Vertebrata</taxon>
        <taxon>Euteleostomi</taxon>
        <taxon>Actinopterygii</taxon>
        <taxon>Neopterygii</taxon>
        <taxon>Teleostei</taxon>
        <taxon>Osteoglossocephala</taxon>
        <taxon>Osteoglossomorpha</taxon>
        <taxon>Osteoglossiformes</taxon>
        <taxon>Mormyridae</taxon>
        <taxon>Paramormyrops</taxon>
    </lineage>
</organism>
<feature type="repeat" description="LDL-receptor class B" evidence="11">
    <location>
        <begin position="1075"/>
        <end position="1119"/>
    </location>
</feature>
<dbReference type="InterPro" id="IPR000742">
    <property type="entry name" value="EGF"/>
</dbReference>
<dbReference type="InterPro" id="IPR000716">
    <property type="entry name" value="Thyroglobulin_1"/>
</dbReference>
<dbReference type="InterPro" id="IPR003886">
    <property type="entry name" value="NIDO_dom"/>
</dbReference>
<dbReference type="PANTHER" id="PTHR12352">
    <property type="entry name" value="SECRETED MODULAR CALCIUM-BINDING PROTEIN"/>
    <property type="match status" value="1"/>
</dbReference>
<dbReference type="PROSITE" id="PS50993">
    <property type="entry name" value="NIDOGEN_G2"/>
    <property type="match status" value="1"/>
</dbReference>
<feature type="chain" id="PRO_5017335477" evidence="14">
    <location>
        <begin position="24"/>
        <end position="1233"/>
    </location>
</feature>
<dbReference type="SMART" id="SM00682">
    <property type="entry name" value="G2F"/>
    <property type="match status" value="1"/>
</dbReference>
<dbReference type="InterPro" id="IPR009030">
    <property type="entry name" value="Growth_fac_rcpt_cys_sf"/>
</dbReference>
<dbReference type="FunFam" id="4.10.800.10:FF:000001">
    <property type="entry name" value="Testican-3 isoform 2"/>
    <property type="match status" value="1"/>
</dbReference>
<keyword evidence="7" id="KW-0106">Calcium</keyword>
<evidence type="ECO:0000259" key="18">
    <source>
        <dbReference type="PROSITE" id="PS51220"/>
    </source>
</evidence>
<keyword evidence="5 14" id="KW-0732">Signal</keyword>
<dbReference type="SUPFAM" id="SSF57184">
    <property type="entry name" value="Growth factor receptor domain"/>
    <property type="match status" value="1"/>
</dbReference>
<feature type="domain" description="Thyroglobulin type-1" evidence="17">
    <location>
        <begin position="767"/>
        <end position="837"/>
    </location>
</feature>
<proteinExistence type="predicted"/>
<dbReference type="InterPro" id="IPR009017">
    <property type="entry name" value="GFP"/>
</dbReference>
<comment type="caution">
    <text evidence="10">Lacks conserved residue(s) required for the propagation of feature annotation.</text>
</comment>
<dbReference type="SUPFAM" id="SSF63825">
    <property type="entry name" value="YWTD domain"/>
    <property type="match status" value="1"/>
</dbReference>
<name>A0A3B3T2I5_9TELE</name>
<evidence type="ECO:0000256" key="11">
    <source>
        <dbReference type="PROSITE-ProRule" id="PRU00461"/>
    </source>
</evidence>
<reference evidence="19" key="2">
    <citation type="submission" date="2025-09" db="UniProtKB">
        <authorList>
            <consortium name="Ensembl"/>
        </authorList>
    </citation>
    <scope>IDENTIFICATION</scope>
</reference>
<evidence type="ECO:0000259" key="17">
    <source>
        <dbReference type="PROSITE" id="PS51162"/>
    </source>
</evidence>
<evidence type="ECO:0000256" key="7">
    <source>
        <dbReference type="ARBA" id="ARBA00022837"/>
    </source>
</evidence>
<feature type="repeat" description="LDL-receptor class B" evidence="11">
    <location>
        <begin position="1032"/>
        <end position="1074"/>
    </location>
</feature>
<feature type="domain" description="EGF-like" evidence="15">
    <location>
        <begin position="722"/>
        <end position="763"/>
    </location>
</feature>